<comment type="catalytic activity">
    <reaction evidence="9">
        <text>cytidine + H2O + H(+) = uridine + NH4(+)</text>
        <dbReference type="Rhea" id="RHEA:16069"/>
        <dbReference type="ChEBI" id="CHEBI:15377"/>
        <dbReference type="ChEBI" id="CHEBI:15378"/>
        <dbReference type="ChEBI" id="CHEBI:16704"/>
        <dbReference type="ChEBI" id="CHEBI:17562"/>
        <dbReference type="ChEBI" id="CHEBI:28938"/>
        <dbReference type="EC" id="3.5.4.5"/>
    </reaction>
</comment>
<dbReference type="AlphaFoldDB" id="A0A8E2DH25"/>
<evidence type="ECO:0000256" key="5">
    <source>
        <dbReference type="ARBA" id="ARBA00022723"/>
    </source>
</evidence>
<evidence type="ECO:0000313" key="11">
    <source>
        <dbReference type="EMBL" id="OCH86546.1"/>
    </source>
</evidence>
<dbReference type="OrthoDB" id="414540at2759"/>
<keyword evidence="6" id="KW-0378">Hydrolase</keyword>
<dbReference type="EMBL" id="KV722523">
    <property type="protein sequence ID" value="OCH86546.1"/>
    <property type="molecule type" value="Genomic_DNA"/>
</dbReference>
<comment type="function">
    <text evidence="2">This enzyme scavenges exogenous and endogenous cytidine and 2'-deoxycytidine for UMP synthesis.</text>
</comment>
<dbReference type="NCBIfam" id="NF004064">
    <property type="entry name" value="PRK05578.1"/>
    <property type="match status" value="1"/>
</dbReference>
<dbReference type="EC" id="3.5.4.5" evidence="4"/>
<evidence type="ECO:0000256" key="1">
    <source>
        <dbReference type="ARBA" id="ARBA00001947"/>
    </source>
</evidence>
<dbReference type="Gene3D" id="3.40.140.10">
    <property type="entry name" value="Cytidine Deaminase, domain 2"/>
    <property type="match status" value="1"/>
</dbReference>
<evidence type="ECO:0000256" key="6">
    <source>
        <dbReference type="ARBA" id="ARBA00022801"/>
    </source>
</evidence>
<evidence type="ECO:0000256" key="3">
    <source>
        <dbReference type="ARBA" id="ARBA00006576"/>
    </source>
</evidence>
<dbReference type="InterPro" id="IPR016193">
    <property type="entry name" value="Cytidine_deaminase-like"/>
</dbReference>
<gene>
    <name evidence="11" type="ORF">OBBRIDRAFT_814554</name>
</gene>
<comment type="similarity">
    <text evidence="3">Belongs to the cytidine and deoxycytidylate deaminase family.</text>
</comment>
<protein>
    <recommendedName>
        <fullName evidence="4">cytidine deaminase</fullName>
        <ecNumber evidence="4">3.5.4.5</ecNumber>
    </recommendedName>
    <alternativeName>
        <fullName evidence="8">Cytidine aminohydrolase</fullName>
    </alternativeName>
</protein>
<keyword evidence="5" id="KW-0479">Metal-binding</keyword>
<reference evidence="11 12" key="1">
    <citation type="submission" date="2016-07" db="EMBL/GenBank/DDBJ databases">
        <title>Draft genome of the white-rot fungus Obba rivulosa 3A-2.</title>
        <authorList>
            <consortium name="DOE Joint Genome Institute"/>
            <person name="Miettinen O."/>
            <person name="Riley R."/>
            <person name="Acob R."/>
            <person name="Barry K."/>
            <person name="Cullen D."/>
            <person name="De Vries R."/>
            <person name="Hainaut M."/>
            <person name="Hatakka A."/>
            <person name="Henrissat B."/>
            <person name="Hilden K."/>
            <person name="Kuo R."/>
            <person name="Labutti K."/>
            <person name="Lipzen A."/>
            <person name="Makela M.R."/>
            <person name="Sandor L."/>
            <person name="Spatafora J.W."/>
            <person name="Grigoriev I.V."/>
            <person name="Hibbett D.S."/>
        </authorList>
    </citation>
    <scope>NUCLEOTIDE SEQUENCE [LARGE SCALE GENOMIC DNA]</scope>
    <source>
        <strain evidence="11 12">3A-2</strain>
    </source>
</reference>
<dbReference type="Pfam" id="PF00383">
    <property type="entry name" value="dCMP_cyt_deam_1"/>
    <property type="match status" value="1"/>
</dbReference>
<comment type="cofactor">
    <cofactor evidence="1">
        <name>Zn(2+)</name>
        <dbReference type="ChEBI" id="CHEBI:29105"/>
    </cofactor>
</comment>
<evidence type="ECO:0000256" key="9">
    <source>
        <dbReference type="ARBA" id="ARBA00049558"/>
    </source>
</evidence>
<evidence type="ECO:0000256" key="2">
    <source>
        <dbReference type="ARBA" id="ARBA00003949"/>
    </source>
</evidence>
<dbReference type="SUPFAM" id="SSF53927">
    <property type="entry name" value="Cytidine deaminase-like"/>
    <property type="match status" value="1"/>
</dbReference>
<dbReference type="InterPro" id="IPR002125">
    <property type="entry name" value="CMP_dCMP_dom"/>
</dbReference>
<dbReference type="GO" id="GO:0005829">
    <property type="term" value="C:cytosol"/>
    <property type="evidence" value="ECO:0007669"/>
    <property type="project" value="TreeGrafter"/>
</dbReference>
<dbReference type="InterPro" id="IPR050202">
    <property type="entry name" value="Cyt/Deoxycyt_deaminase"/>
</dbReference>
<dbReference type="Proteomes" id="UP000250043">
    <property type="component" value="Unassembled WGS sequence"/>
</dbReference>
<dbReference type="PANTHER" id="PTHR11644:SF2">
    <property type="entry name" value="CYTIDINE DEAMINASE"/>
    <property type="match status" value="1"/>
</dbReference>
<feature type="domain" description="CMP/dCMP-type deaminase" evidence="10">
    <location>
        <begin position="12"/>
        <end position="131"/>
    </location>
</feature>
<dbReference type="PROSITE" id="PS51747">
    <property type="entry name" value="CYT_DCMP_DEAMINASES_2"/>
    <property type="match status" value="1"/>
</dbReference>
<evidence type="ECO:0000256" key="4">
    <source>
        <dbReference type="ARBA" id="ARBA00012783"/>
    </source>
</evidence>
<keyword evidence="7" id="KW-0862">Zinc</keyword>
<name>A0A8E2DH25_9APHY</name>
<accession>A0A8E2DH25</accession>
<evidence type="ECO:0000256" key="7">
    <source>
        <dbReference type="ARBA" id="ARBA00022833"/>
    </source>
</evidence>
<sequence length="171" mass="18440">MSHSHSPSLDPATRDQLIQAAFAGRDRAYSPHSHFRVGAALLTTSGEVITGCSVDCAAYSETICAERVAIVKAVSEGIRSFVALAVVSDALHAISPCGPCRQVLREFCPLNLCVFLAPADWTARRERGDALTGVKETTLVELFPMSYDEGFDLPRWSKAQKDERASAKNAG</sequence>
<dbReference type="GO" id="GO:0055086">
    <property type="term" value="P:nucleobase-containing small molecule metabolic process"/>
    <property type="evidence" value="ECO:0007669"/>
    <property type="project" value="UniProtKB-ARBA"/>
</dbReference>
<organism evidence="11 12">
    <name type="scientific">Obba rivulosa</name>
    <dbReference type="NCBI Taxonomy" id="1052685"/>
    <lineage>
        <taxon>Eukaryota</taxon>
        <taxon>Fungi</taxon>
        <taxon>Dikarya</taxon>
        <taxon>Basidiomycota</taxon>
        <taxon>Agaricomycotina</taxon>
        <taxon>Agaricomycetes</taxon>
        <taxon>Polyporales</taxon>
        <taxon>Gelatoporiaceae</taxon>
        <taxon>Obba</taxon>
    </lineage>
</organism>
<evidence type="ECO:0000256" key="8">
    <source>
        <dbReference type="ARBA" id="ARBA00032005"/>
    </source>
</evidence>
<proteinExistence type="inferred from homology"/>
<dbReference type="PANTHER" id="PTHR11644">
    <property type="entry name" value="CYTIDINE DEAMINASE"/>
    <property type="match status" value="1"/>
</dbReference>
<dbReference type="CDD" id="cd01283">
    <property type="entry name" value="cytidine_deaminase"/>
    <property type="match status" value="1"/>
</dbReference>
<keyword evidence="12" id="KW-1185">Reference proteome</keyword>
<evidence type="ECO:0000313" key="12">
    <source>
        <dbReference type="Proteomes" id="UP000250043"/>
    </source>
</evidence>
<dbReference type="GO" id="GO:0004126">
    <property type="term" value="F:cytidine deaminase activity"/>
    <property type="evidence" value="ECO:0007669"/>
    <property type="project" value="UniProtKB-EC"/>
</dbReference>
<dbReference type="FunFam" id="3.40.140.10:FF:000008">
    <property type="entry name" value="Cytidine deaminase"/>
    <property type="match status" value="1"/>
</dbReference>
<evidence type="ECO:0000259" key="10">
    <source>
        <dbReference type="PROSITE" id="PS51747"/>
    </source>
</evidence>
<dbReference type="GO" id="GO:0008270">
    <property type="term" value="F:zinc ion binding"/>
    <property type="evidence" value="ECO:0007669"/>
    <property type="project" value="TreeGrafter"/>
</dbReference>
<dbReference type="GO" id="GO:0072527">
    <property type="term" value="P:pyrimidine-containing compound metabolic process"/>
    <property type="evidence" value="ECO:0007669"/>
    <property type="project" value="UniProtKB-ARBA"/>
</dbReference>